<dbReference type="AlphaFoldDB" id="D9PIB4"/>
<dbReference type="EMBL" id="ADZX01000422">
    <property type="protein sequence ID" value="EFK96700.1"/>
    <property type="molecule type" value="Genomic_DNA"/>
</dbReference>
<accession>D9PIB4</accession>
<reference evidence="1" key="1">
    <citation type="submission" date="2010-07" db="EMBL/GenBank/DDBJ databases">
        <authorList>
            <consortium name="CONSOLIDER consortium CSD2007-00005"/>
            <person name="Guazzaroni M.-E."/>
            <person name="Richter M."/>
            <person name="Garcia-Salamanca A."/>
            <person name="Yarza P."/>
            <person name="Ferrer M."/>
        </authorList>
    </citation>
    <scope>NUCLEOTIDE SEQUENCE</scope>
</reference>
<sequence>MYSSSAFAITGKCLKFIWFVGSSSIKTPGFKNTKLQKATSHFCHSESAQI</sequence>
<protein>
    <submittedName>
        <fullName evidence="1">Uncharacterized protein</fullName>
    </submittedName>
</protein>
<comment type="caution">
    <text evidence="1">The sequence shown here is derived from an EMBL/GenBank/DDBJ whole genome shotgun (WGS) entry which is preliminary data.</text>
</comment>
<reference evidence="1" key="2">
    <citation type="journal article" date="2011" name="Microb. Ecol.">
        <title>Taxonomic and Functional Metagenomic Profiling of the Microbial Community in the Anoxic Sediment of a Sub-saline Shallow Lake (Laguna de Carrizo, Central Spain).</title>
        <authorList>
            <person name="Ferrer M."/>
            <person name="Guazzaroni M.E."/>
            <person name="Richter M."/>
            <person name="Garcia-Salamanca A."/>
            <person name="Yarza P."/>
            <person name="Suarez-Suarez A."/>
            <person name="Solano J."/>
            <person name="Alcaide M."/>
            <person name="van Dillewijn P."/>
            <person name="Molina-Henares M.A."/>
            <person name="Lopez-Cortes N."/>
            <person name="Al-Ramahi Y."/>
            <person name="Guerrero C."/>
            <person name="Acosta A."/>
            <person name="de Eugenio L.I."/>
            <person name="Martinez V."/>
            <person name="Marques S."/>
            <person name="Rojo F."/>
            <person name="Santero E."/>
            <person name="Genilloud O."/>
            <person name="Perez-Perez J."/>
            <person name="Rossello-Mora R."/>
            <person name="Ramos J.L."/>
        </authorList>
    </citation>
    <scope>NUCLEOTIDE SEQUENCE</scope>
</reference>
<gene>
    <name evidence="1" type="ORF">LDC_1270</name>
</gene>
<proteinExistence type="predicted"/>
<organism evidence="1">
    <name type="scientific">sediment metagenome</name>
    <dbReference type="NCBI Taxonomy" id="749907"/>
    <lineage>
        <taxon>unclassified sequences</taxon>
        <taxon>metagenomes</taxon>
        <taxon>ecological metagenomes</taxon>
    </lineage>
</organism>
<evidence type="ECO:0000313" key="1">
    <source>
        <dbReference type="EMBL" id="EFK96700.1"/>
    </source>
</evidence>
<name>D9PIB4_9ZZZZ</name>